<evidence type="ECO:0000256" key="7">
    <source>
        <dbReference type="ARBA" id="ARBA00023180"/>
    </source>
</evidence>
<evidence type="ECO:0000256" key="1">
    <source>
        <dbReference type="ARBA" id="ARBA00004613"/>
    </source>
</evidence>
<dbReference type="EMBL" id="QVQW01000026">
    <property type="protein sequence ID" value="RKU44879.1"/>
    <property type="molecule type" value="Genomic_DNA"/>
</dbReference>
<evidence type="ECO:0000256" key="6">
    <source>
        <dbReference type="ARBA" id="ARBA00023157"/>
    </source>
</evidence>
<gene>
    <name evidence="12" type="ORF">DL546_007324</name>
</gene>
<name>A0A420YAF5_9PEZI</name>
<evidence type="ECO:0000256" key="10">
    <source>
        <dbReference type="RuleBase" id="RU361169"/>
    </source>
</evidence>
<dbReference type="GO" id="GO:0005576">
    <property type="term" value="C:extracellular region"/>
    <property type="evidence" value="ECO:0007669"/>
    <property type="project" value="UniProtKB-SubCell"/>
</dbReference>
<dbReference type="OrthoDB" id="2268901at2759"/>
<evidence type="ECO:0000256" key="4">
    <source>
        <dbReference type="ARBA" id="ARBA00022729"/>
    </source>
</evidence>
<dbReference type="InterPro" id="IPR012334">
    <property type="entry name" value="Pectin_lyas_fold"/>
</dbReference>
<evidence type="ECO:0000256" key="3">
    <source>
        <dbReference type="ARBA" id="ARBA00022525"/>
    </source>
</evidence>
<dbReference type="PANTHER" id="PTHR31736:SF19">
    <property type="entry name" value="PECTIN LYASE SUPERFAMILY PROTEIN-RELATED"/>
    <property type="match status" value="1"/>
</dbReference>
<evidence type="ECO:0000256" key="9">
    <source>
        <dbReference type="ARBA" id="ARBA00023316"/>
    </source>
</evidence>
<sequence>MYHALALLSFFSVVTGQLTGRVGPTTTREAKRAVKVCNILDYKGVASKTADIGPAIVSAFNACKSGGTVYVPPGDYGMSTWVSLSGGKDWAFQLDGIIYRTGSQSGNMIHIEKSTNFEFYSSISKGAIQGNGYELHKAGKYGARLLRLSQITDFSVHDILLIDAPQFHLFLASCTNGEVYNTLIRGGSEGGLDGIDVSGSNMWIHDVEVSNRDECVTIKNPSHNMLIEQIYCNWFGGCAIGSLGTGTDISNIVYDKVYSVNSNQMMMIKSNGGDGTVKDCVFRNFIGHKNAYGLDLDAHWSSLTLQPGQGVEYENLTFSNWKGSVSDGTRRAPVNVICPDGKPCTGLRIEDLSLWTESGNKVLWKCGSAFGTGACLGKGSGSYAVSTVTVTATPTGWNAPTMAADLATLPLTTSISIPTIGTTYYPGATPYSKLLGA</sequence>
<evidence type="ECO:0000313" key="12">
    <source>
        <dbReference type="EMBL" id="RKU44879.1"/>
    </source>
</evidence>
<keyword evidence="8 10" id="KW-0326">Glycosidase</keyword>
<keyword evidence="3" id="KW-0964">Secreted</keyword>
<reference evidence="12 13" key="1">
    <citation type="submission" date="2018-08" db="EMBL/GenBank/DDBJ databases">
        <title>Draft genome of the lignicolous fungus Coniochaeta pulveracea.</title>
        <authorList>
            <person name="Borstlap C.J."/>
            <person name="De Witt R.N."/>
            <person name="Botha A."/>
            <person name="Volschenk H."/>
        </authorList>
    </citation>
    <scope>NUCLEOTIDE SEQUENCE [LARGE SCALE GENOMIC DNA]</scope>
    <source>
        <strain evidence="12 13">CAB683</strain>
    </source>
</reference>
<dbReference type="GO" id="GO:0004650">
    <property type="term" value="F:polygalacturonase activity"/>
    <property type="evidence" value="ECO:0007669"/>
    <property type="project" value="InterPro"/>
</dbReference>
<evidence type="ECO:0000256" key="5">
    <source>
        <dbReference type="ARBA" id="ARBA00022801"/>
    </source>
</evidence>
<dbReference type="Gene3D" id="2.160.20.10">
    <property type="entry name" value="Single-stranded right-handed beta-helix, Pectin lyase-like"/>
    <property type="match status" value="1"/>
</dbReference>
<feature type="signal peptide" evidence="11">
    <location>
        <begin position="1"/>
        <end position="16"/>
    </location>
</feature>
<organism evidence="12 13">
    <name type="scientific">Coniochaeta pulveracea</name>
    <dbReference type="NCBI Taxonomy" id="177199"/>
    <lineage>
        <taxon>Eukaryota</taxon>
        <taxon>Fungi</taxon>
        <taxon>Dikarya</taxon>
        <taxon>Ascomycota</taxon>
        <taxon>Pezizomycotina</taxon>
        <taxon>Sordariomycetes</taxon>
        <taxon>Sordariomycetidae</taxon>
        <taxon>Coniochaetales</taxon>
        <taxon>Coniochaetaceae</taxon>
        <taxon>Coniochaeta</taxon>
    </lineage>
</organism>
<dbReference type="GO" id="GO:0005975">
    <property type="term" value="P:carbohydrate metabolic process"/>
    <property type="evidence" value="ECO:0007669"/>
    <property type="project" value="InterPro"/>
</dbReference>
<dbReference type="AlphaFoldDB" id="A0A420YAF5"/>
<evidence type="ECO:0008006" key="14">
    <source>
        <dbReference type="Google" id="ProtNLM"/>
    </source>
</evidence>
<keyword evidence="9" id="KW-0961">Cell wall biogenesis/degradation</keyword>
<keyword evidence="7" id="KW-0325">Glycoprotein</keyword>
<evidence type="ECO:0000256" key="2">
    <source>
        <dbReference type="ARBA" id="ARBA00008834"/>
    </source>
</evidence>
<comment type="subcellular location">
    <subcellularLocation>
        <location evidence="1">Secreted</location>
    </subcellularLocation>
</comment>
<keyword evidence="13" id="KW-1185">Reference proteome</keyword>
<dbReference type="Proteomes" id="UP000275385">
    <property type="component" value="Unassembled WGS sequence"/>
</dbReference>
<dbReference type="InterPro" id="IPR011050">
    <property type="entry name" value="Pectin_lyase_fold/virulence"/>
</dbReference>
<dbReference type="STRING" id="177199.A0A420YAF5"/>
<evidence type="ECO:0000256" key="11">
    <source>
        <dbReference type="SAM" id="SignalP"/>
    </source>
</evidence>
<comment type="similarity">
    <text evidence="2 10">Belongs to the glycosyl hydrolase 28 family.</text>
</comment>
<dbReference type="GO" id="GO:0046576">
    <property type="term" value="F:rhamnogalacturonan alpha-L-rhamnopyranosyl-(1-&gt;4)-alpha-D-galactopyranosyluronide lyase activity"/>
    <property type="evidence" value="ECO:0007669"/>
    <property type="project" value="UniProtKB-ARBA"/>
</dbReference>
<dbReference type="InterPro" id="IPR000743">
    <property type="entry name" value="Glyco_hydro_28"/>
</dbReference>
<keyword evidence="4 11" id="KW-0732">Signal</keyword>
<comment type="caution">
    <text evidence="12">The sequence shown here is derived from an EMBL/GenBank/DDBJ whole genome shotgun (WGS) entry which is preliminary data.</text>
</comment>
<dbReference type="SUPFAM" id="SSF51126">
    <property type="entry name" value="Pectin lyase-like"/>
    <property type="match status" value="1"/>
</dbReference>
<dbReference type="GO" id="GO:0071555">
    <property type="term" value="P:cell wall organization"/>
    <property type="evidence" value="ECO:0007669"/>
    <property type="project" value="UniProtKB-KW"/>
</dbReference>
<proteinExistence type="inferred from homology"/>
<evidence type="ECO:0000313" key="13">
    <source>
        <dbReference type="Proteomes" id="UP000275385"/>
    </source>
</evidence>
<protein>
    <recommendedName>
        <fullName evidence="14">Pectate lyase superfamily protein domain-containing protein</fullName>
    </recommendedName>
</protein>
<accession>A0A420YAF5</accession>
<keyword evidence="5 10" id="KW-0378">Hydrolase</keyword>
<dbReference type="Pfam" id="PF00295">
    <property type="entry name" value="Glyco_hydro_28"/>
    <property type="match status" value="1"/>
</dbReference>
<keyword evidence="6" id="KW-1015">Disulfide bond</keyword>
<feature type="chain" id="PRO_5019034232" description="Pectate lyase superfamily protein domain-containing protein" evidence="11">
    <location>
        <begin position="17"/>
        <end position="437"/>
    </location>
</feature>
<evidence type="ECO:0000256" key="8">
    <source>
        <dbReference type="ARBA" id="ARBA00023295"/>
    </source>
</evidence>
<dbReference type="PANTHER" id="PTHR31736">
    <property type="match status" value="1"/>
</dbReference>